<keyword evidence="3" id="KW-1185">Reference proteome</keyword>
<feature type="region of interest" description="Disordered" evidence="1">
    <location>
        <begin position="45"/>
        <end position="72"/>
    </location>
</feature>
<evidence type="ECO:0000313" key="3">
    <source>
        <dbReference type="Proteomes" id="UP000299102"/>
    </source>
</evidence>
<sequence length="156" mass="17731">MLAQSGSGFITTLVNNTVITFEYNDLMFSMCGTIRLKTHRPIGPRASMPLASEVTHSTTESDSKPGPLESTEPWAEAQKPYGISGLILFHRRFGFISMLERTPIDSYKLKIYEHSKLAELRVNSVNLKPCRLYRYDFKMMPVRAGLPLRAPRLTDY</sequence>
<organism evidence="2 3">
    <name type="scientific">Eumeta variegata</name>
    <name type="common">Bagworm moth</name>
    <name type="synonym">Eumeta japonica</name>
    <dbReference type="NCBI Taxonomy" id="151549"/>
    <lineage>
        <taxon>Eukaryota</taxon>
        <taxon>Metazoa</taxon>
        <taxon>Ecdysozoa</taxon>
        <taxon>Arthropoda</taxon>
        <taxon>Hexapoda</taxon>
        <taxon>Insecta</taxon>
        <taxon>Pterygota</taxon>
        <taxon>Neoptera</taxon>
        <taxon>Endopterygota</taxon>
        <taxon>Lepidoptera</taxon>
        <taxon>Glossata</taxon>
        <taxon>Ditrysia</taxon>
        <taxon>Tineoidea</taxon>
        <taxon>Psychidae</taxon>
        <taxon>Oiketicinae</taxon>
        <taxon>Eumeta</taxon>
    </lineage>
</organism>
<reference evidence="2 3" key="1">
    <citation type="journal article" date="2019" name="Commun. Biol.">
        <title>The bagworm genome reveals a unique fibroin gene that provides high tensile strength.</title>
        <authorList>
            <person name="Kono N."/>
            <person name="Nakamura H."/>
            <person name="Ohtoshi R."/>
            <person name="Tomita M."/>
            <person name="Numata K."/>
            <person name="Arakawa K."/>
        </authorList>
    </citation>
    <scope>NUCLEOTIDE SEQUENCE [LARGE SCALE GENOMIC DNA]</scope>
</reference>
<proteinExistence type="predicted"/>
<dbReference type="AlphaFoldDB" id="A0A4C1VIS8"/>
<accession>A0A4C1VIS8</accession>
<gene>
    <name evidence="2" type="ORF">EVAR_18076_1</name>
</gene>
<dbReference type="Proteomes" id="UP000299102">
    <property type="component" value="Unassembled WGS sequence"/>
</dbReference>
<evidence type="ECO:0000256" key="1">
    <source>
        <dbReference type="SAM" id="MobiDB-lite"/>
    </source>
</evidence>
<protein>
    <submittedName>
        <fullName evidence="2">Uncharacterized protein</fullName>
    </submittedName>
</protein>
<evidence type="ECO:0000313" key="2">
    <source>
        <dbReference type="EMBL" id="GBP38197.1"/>
    </source>
</evidence>
<dbReference type="EMBL" id="BGZK01000345">
    <property type="protein sequence ID" value="GBP38197.1"/>
    <property type="molecule type" value="Genomic_DNA"/>
</dbReference>
<name>A0A4C1VIS8_EUMVA</name>
<comment type="caution">
    <text evidence="2">The sequence shown here is derived from an EMBL/GenBank/DDBJ whole genome shotgun (WGS) entry which is preliminary data.</text>
</comment>